<evidence type="ECO:0000313" key="2">
    <source>
        <dbReference type="EMBL" id="MEB5477477.1"/>
    </source>
</evidence>
<keyword evidence="3" id="KW-1185">Reference proteome</keyword>
<dbReference type="Gene3D" id="2.30.30.320">
    <property type="entry name" value="DUF1653-like domain"/>
    <property type="match status" value="1"/>
</dbReference>
<dbReference type="InterPro" id="IPR037135">
    <property type="entry name" value="DUF1653-like_dom_sf"/>
</dbReference>
<sequence>MQIPHGIYKHYKGQLYQVIGTAKHSETQEVLVVYQCLYDDFSLWVRPASMFLEEVNLPDQTKQPRFAFLKPNF</sequence>
<dbReference type="EMBL" id="VTDN01000008">
    <property type="protein sequence ID" value="MEB5477477.1"/>
    <property type="molecule type" value="Genomic_DNA"/>
</dbReference>
<organism evidence="2 3">
    <name type="scientific">Acinetobacter pollinis</name>
    <dbReference type="NCBI Taxonomy" id="2605270"/>
    <lineage>
        <taxon>Bacteria</taxon>
        <taxon>Pseudomonadati</taxon>
        <taxon>Pseudomonadota</taxon>
        <taxon>Gammaproteobacteria</taxon>
        <taxon>Moraxellales</taxon>
        <taxon>Moraxellaceae</taxon>
        <taxon>Acinetobacter</taxon>
    </lineage>
</organism>
<reference evidence="2 3" key="1">
    <citation type="submission" date="2019-08" db="EMBL/GenBank/DDBJ databases">
        <title>Five species of Acinetobacter isolated from floral nectar and animal pollinators.</title>
        <authorList>
            <person name="Hendry T.A."/>
        </authorList>
    </citation>
    <scope>NUCLEOTIDE SEQUENCE [LARGE SCALE GENOMIC DNA]</scope>
    <source>
        <strain evidence="2 3">MD18.27</strain>
    </source>
</reference>
<protein>
    <submittedName>
        <fullName evidence="2">DUF1653 domain-containing protein</fullName>
    </submittedName>
</protein>
<name>A0ABU6DUE2_9GAMM</name>
<dbReference type="Proteomes" id="UP001339883">
    <property type="component" value="Unassembled WGS sequence"/>
</dbReference>
<evidence type="ECO:0000259" key="1">
    <source>
        <dbReference type="Pfam" id="PF07866"/>
    </source>
</evidence>
<comment type="caution">
    <text evidence="2">The sequence shown here is derived from an EMBL/GenBank/DDBJ whole genome shotgun (WGS) entry which is preliminary data.</text>
</comment>
<dbReference type="RefSeq" id="WP_195771649.1">
    <property type="nucleotide sequence ID" value="NZ_VTDN01000008.1"/>
</dbReference>
<gene>
    <name evidence="2" type="ORF">I2F25_10535</name>
</gene>
<accession>A0ABU6DUE2</accession>
<feature type="domain" description="DUF1653" evidence="1">
    <location>
        <begin position="6"/>
        <end position="67"/>
    </location>
</feature>
<proteinExistence type="predicted"/>
<dbReference type="Pfam" id="PF07866">
    <property type="entry name" value="DUF1653"/>
    <property type="match status" value="1"/>
</dbReference>
<evidence type="ECO:0000313" key="3">
    <source>
        <dbReference type="Proteomes" id="UP001339883"/>
    </source>
</evidence>
<dbReference type="InterPro" id="IPR023387">
    <property type="entry name" value="DUF1653-like_dom"/>
</dbReference>